<feature type="region of interest" description="Disordered" evidence="1">
    <location>
        <begin position="70"/>
        <end position="141"/>
    </location>
</feature>
<feature type="compositionally biased region" description="Basic residues" evidence="1">
    <location>
        <begin position="72"/>
        <end position="82"/>
    </location>
</feature>
<evidence type="ECO:0000256" key="1">
    <source>
        <dbReference type="SAM" id="MobiDB-lite"/>
    </source>
</evidence>
<proteinExistence type="predicted"/>
<dbReference type="AlphaFoldDB" id="A0A6J4UXY8"/>
<feature type="compositionally biased region" description="Low complexity" evidence="1">
    <location>
        <begin position="83"/>
        <end position="93"/>
    </location>
</feature>
<gene>
    <name evidence="2" type="ORF">AVDCRST_MAG59-2702</name>
</gene>
<protein>
    <submittedName>
        <fullName evidence="2">ABC transporter, permease protein 2 (Cluster 1, maltose/g3p/polyamine/iron)</fullName>
    </submittedName>
</protein>
<feature type="region of interest" description="Disordered" evidence="1">
    <location>
        <begin position="158"/>
        <end position="189"/>
    </location>
</feature>
<reference evidence="2" key="1">
    <citation type="submission" date="2020-02" db="EMBL/GenBank/DDBJ databases">
        <authorList>
            <person name="Meier V. D."/>
        </authorList>
    </citation>
    <scope>NUCLEOTIDE SEQUENCE</scope>
    <source>
        <strain evidence="2">AVDCRST_MAG59</strain>
    </source>
</reference>
<feature type="compositionally biased region" description="Basic residues" evidence="1">
    <location>
        <begin position="180"/>
        <end position="189"/>
    </location>
</feature>
<feature type="compositionally biased region" description="Basic and acidic residues" evidence="1">
    <location>
        <begin position="121"/>
        <end position="141"/>
    </location>
</feature>
<feature type="non-terminal residue" evidence="2">
    <location>
        <position position="289"/>
    </location>
</feature>
<organism evidence="2">
    <name type="scientific">uncultured Thermomicrobiales bacterium</name>
    <dbReference type="NCBI Taxonomy" id="1645740"/>
    <lineage>
        <taxon>Bacteria</taxon>
        <taxon>Pseudomonadati</taxon>
        <taxon>Thermomicrobiota</taxon>
        <taxon>Thermomicrobia</taxon>
        <taxon>Thermomicrobiales</taxon>
        <taxon>environmental samples</taxon>
    </lineage>
</organism>
<feature type="compositionally biased region" description="Pro residues" evidence="1">
    <location>
        <begin position="162"/>
        <end position="172"/>
    </location>
</feature>
<feature type="non-terminal residue" evidence="2">
    <location>
        <position position="1"/>
    </location>
</feature>
<accession>A0A6J4UXY8</accession>
<sequence length="289" mass="32395">ERDDHRRWPNGEAAPPERLGRARLRRPLRLRPPLAGPLRLGRLHLAAEPGRPRDERRLLAAAGDRARELRPRLGRRRLRHLLRQQPAGDADQGAARHRRRRPRGLPAGEAPVQVRHPRLHLLPDRPRDPDPRRPGAALHDDAPDRLAELAAFPLPALHRLRPPVPDPGPPRLLRPDPGRGRQRRPRRRRLRVRDLLADRAAAVAAGAGDALHHRRPPHLERAADCPGDALLRAAADGSSRAAQFPGPVLVRLHPLQRRHPDRDPADPAPLHHHAALRRVGSDGRRVEGV</sequence>
<name>A0A6J4UXY8_9BACT</name>
<dbReference type="EMBL" id="CADCWF010000173">
    <property type="protein sequence ID" value="CAA9562406.1"/>
    <property type="molecule type" value="Genomic_DNA"/>
</dbReference>
<evidence type="ECO:0000313" key="2">
    <source>
        <dbReference type="EMBL" id="CAA9562406.1"/>
    </source>
</evidence>
<feature type="region of interest" description="Disordered" evidence="1">
    <location>
        <begin position="1"/>
        <end position="35"/>
    </location>
</feature>